<feature type="compositionally biased region" description="Basic and acidic residues" evidence="1">
    <location>
        <begin position="40"/>
        <end position="57"/>
    </location>
</feature>
<evidence type="ECO:0000256" key="1">
    <source>
        <dbReference type="SAM" id="MobiDB-lite"/>
    </source>
</evidence>
<dbReference type="EMBL" id="CM004402">
    <property type="protein sequence ID" value="OAY26521.1"/>
    <property type="molecule type" value="Genomic_DNA"/>
</dbReference>
<accession>A0A2C9U8T2</accession>
<feature type="compositionally biased region" description="Low complexity" evidence="1">
    <location>
        <begin position="15"/>
        <end position="28"/>
    </location>
</feature>
<organism evidence="2">
    <name type="scientific">Manihot esculenta</name>
    <name type="common">Cassava</name>
    <name type="synonym">Jatropha manihot</name>
    <dbReference type="NCBI Taxonomy" id="3983"/>
    <lineage>
        <taxon>Eukaryota</taxon>
        <taxon>Viridiplantae</taxon>
        <taxon>Streptophyta</taxon>
        <taxon>Embryophyta</taxon>
        <taxon>Tracheophyta</taxon>
        <taxon>Spermatophyta</taxon>
        <taxon>Magnoliopsida</taxon>
        <taxon>eudicotyledons</taxon>
        <taxon>Gunneridae</taxon>
        <taxon>Pentapetalae</taxon>
        <taxon>rosids</taxon>
        <taxon>fabids</taxon>
        <taxon>Malpighiales</taxon>
        <taxon>Euphorbiaceae</taxon>
        <taxon>Crotonoideae</taxon>
        <taxon>Manihoteae</taxon>
        <taxon>Manihot</taxon>
    </lineage>
</organism>
<dbReference type="AlphaFoldDB" id="A0A2C9U8T2"/>
<name>A0A2C9U8T2_MANES</name>
<feature type="region of interest" description="Disordered" evidence="1">
    <location>
        <begin position="15"/>
        <end position="57"/>
    </location>
</feature>
<gene>
    <name evidence="2" type="ORF">MANES_16G054100</name>
</gene>
<reference evidence="2" key="1">
    <citation type="submission" date="2016-02" db="EMBL/GenBank/DDBJ databases">
        <title>WGS assembly of Manihot esculenta.</title>
        <authorList>
            <person name="Bredeson J.V."/>
            <person name="Prochnik S.E."/>
            <person name="Lyons J.B."/>
            <person name="Schmutz J."/>
            <person name="Grimwood J."/>
            <person name="Vrebalov J."/>
            <person name="Bart R.S."/>
            <person name="Amuge T."/>
            <person name="Ferguson M.E."/>
            <person name="Green R."/>
            <person name="Putnam N."/>
            <person name="Stites J."/>
            <person name="Rounsley S."/>
            <person name="Rokhsar D.S."/>
        </authorList>
    </citation>
    <scope>NUCLEOTIDE SEQUENCE [LARGE SCALE GENOMIC DNA]</scope>
    <source>
        <tissue evidence="2">Leaf</tissue>
    </source>
</reference>
<sequence>MRSDSMMYWTIFLSPSSSSFTRPPASSSQATITPPTPLHPSDDEHCGPREERGSVCV</sequence>
<proteinExistence type="predicted"/>
<evidence type="ECO:0000313" key="2">
    <source>
        <dbReference type="EMBL" id="OAY26521.1"/>
    </source>
</evidence>
<protein>
    <submittedName>
        <fullName evidence="2">Uncharacterized protein</fullName>
    </submittedName>
</protein>